<gene>
    <name evidence="1" type="ORF">GN277_19050</name>
</gene>
<evidence type="ECO:0000313" key="1">
    <source>
        <dbReference type="EMBL" id="MXP77397.1"/>
    </source>
</evidence>
<dbReference type="RefSeq" id="WP_159752695.1">
    <property type="nucleotide sequence ID" value="NZ_CASSPE010000014.1"/>
</dbReference>
<comment type="caution">
    <text evidence="1">The sequence shown here is derived from an EMBL/GenBank/DDBJ whole genome shotgun (WGS) entry which is preliminary data.</text>
</comment>
<organism evidence="1 2">
    <name type="scientific">Sporofaciens musculi</name>
    <dbReference type="NCBI Taxonomy" id="2681861"/>
    <lineage>
        <taxon>Bacteria</taxon>
        <taxon>Bacillati</taxon>
        <taxon>Bacillota</taxon>
        <taxon>Clostridia</taxon>
        <taxon>Lachnospirales</taxon>
        <taxon>Lachnospiraceae</taxon>
        <taxon>Sporofaciens</taxon>
    </lineage>
</organism>
<reference evidence="1 2" key="1">
    <citation type="submission" date="2019-12" db="EMBL/GenBank/DDBJ databases">
        <title>Sporaefaciens musculi gen. nov., sp. nov., a novel bacterium isolated from the caecum of an obese mouse.</title>
        <authorList>
            <person name="Rasmussen T.S."/>
            <person name="Streidl T."/>
            <person name="Hitch T.C.A."/>
            <person name="Wortmann E."/>
            <person name="Deptula P."/>
            <person name="Hansen M."/>
            <person name="Nielsen D.S."/>
            <person name="Clavel T."/>
            <person name="Vogensen F.K."/>
        </authorList>
    </citation>
    <scope>NUCLEOTIDE SEQUENCE [LARGE SCALE GENOMIC DNA]</scope>
    <source>
        <strain evidence="1 2">WCA-9-b2</strain>
    </source>
</reference>
<evidence type="ECO:0000313" key="2">
    <source>
        <dbReference type="Proteomes" id="UP000460412"/>
    </source>
</evidence>
<dbReference type="Proteomes" id="UP000460412">
    <property type="component" value="Unassembled WGS sequence"/>
</dbReference>
<sequence>MAEGIHINHEKAKEDAMGVKSAAVYLQSVPLVPQDMRTTLPANAKGKRAYSRAQDEIFRLGTLLDLEAENIRSLNVAFEEFDRMLGEFEKNGSRYPVITVRP</sequence>
<name>A0A7X3SKD6_9FIRM</name>
<dbReference type="InterPro" id="IPR021477">
    <property type="entry name" value="TVIIS_effector_SACOL2603_fam"/>
</dbReference>
<proteinExistence type="predicted"/>
<keyword evidence="2" id="KW-1185">Reference proteome</keyword>
<dbReference type="EMBL" id="WUQX01000001">
    <property type="protein sequence ID" value="MXP77397.1"/>
    <property type="molecule type" value="Genomic_DNA"/>
</dbReference>
<dbReference type="AlphaFoldDB" id="A0A7X3SKD6"/>
<protein>
    <submittedName>
        <fullName evidence="1">TIGR04197 family type VII secretion effector</fullName>
    </submittedName>
</protein>
<dbReference type="NCBIfam" id="TIGR04197">
    <property type="entry name" value="T7SS_SACOL2603"/>
    <property type="match status" value="1"/>
</dbReference>
<accession>A0A7X3SKD6</accession>